<gene>
    <name evidence="1" type="ORF">BJ212DRAFT_1232236</name>
</gene>
<dbReference type="Proteomes" id="UP000807769">
    <property type="component" value="Unassembled WGS sequence"/>
</dbReference>
<protein>
    <submittedName>
        <fullName evidence="1">Uncharacterized protein</fullName>
    </submittedName>
</protein>
<dbReference type="RefSeq" id="XP_041190908.1">
    <property type="nucleotide sequence ID" value="XM_041329506.1"/>
</dbReference>
<comment type="caution">
    <text evidence="1">The sequence shown here is derived from an EMBL/GenBank/DDBJ whole genome shotgun (WGS) entry which is preliminary data.</text>
</comment>
<keyword evidence="2" id="KW-1185">Reference proteome</keyword>
<evidence type="ECO:0000313" key="1">
    <source>
        <dbReference type="EMBL" id="KAG1812885.1"/>
    </source>
</evidence>
<sequence>AHAMRWAEEVELLHEEMRCVLRFFEWQANWWVEQGHWHTEMDIECLEGICTYATKQAGI</sequence>
<reference evidence="1" key="1">
    <citation type="journal article" date="2020" name="New Phytol.">
        <title>Comparative genomics reveals dynamic genome evolution in host specialist ectomycorrhizal fungi.</title>
        <authorList>
            <person name="Lofgren L.A."/>
            <person name="Nguyen N.H."/>
            <person name="Vilgalys R."/>
            <person name="Ruytinx J."/>
            <person name="Liao H.L."/>
            <person name="Branco S."/>
            <person name="Kuo A."/>
            <person name="LaButti K."/>
            <person name="Lipzen A."/>
            <person name="Andreopoulos W."/>
            <person name="Pangilinan J."/>
            <person name="Riley R."/>
            <person name="Hundley H."/>
            <person name="Na H."/>
            <person name="Barry K."/>
            <person name="Grigoriev I.V."/>
            <person name="Stajich J.E."/>
            <person name="Kennedy P.G."/>
        </authorList>
    </citation>
    <scope>NUCLEOTIDE SEQUENCE</scope>
    <source>
        <strain evidence="1">MN1</strain>
    </source>
</reference>
<proteinExistence type="predicted"/>
<name>A0A9P7E6P8_9AGAM</name>
<dbReference type="AlphaFoldDB" id="A0A9P7E6P8"/>
<organism evidence="1 2">
    <name type="scientific">Suillus subaureus</name>
    <dbReference type="NCBI Taxonomy" id="48587"/>
    <lineage>
        <taxon>Eukaryota</taxon>
        <taxon>Fungi</taxon>
        <taxon>Dikarya</taxon>
        <taxon>Basidiomycota</taxon>
        <taxon>Agaricomycotina</taxon>
        <taxon>Agaricomycetes</taxon>
        <taxon>Agaricomycetidae</taxon>
        <taxon>Boletales</taxon>
        <taxon>Suillineae</taxon>
        <taxon>Suillaceae</taxon>
        <taxon>Suillus</taxon>
    </lineage>
</organism>
<accession>A0A9P7E6P8</accession>
<feature type="non-terminal residue" evidence="1">
    <location>
        <position position="59"/>
    </location>
</feature>
<dbReference type="EMBL" id="JABBWG010000025">
    <property type="protein sequence ID" value="KAG1812885.1"/>
    <property type="molecule type" value="Genomic_DNA"/>
</dbReference>
<dbReference type="GeneID" id="64623523"/>
<dbReference type="OrthoDB" id="2618192at2759"/>
<evidence type="ECO:0000313" key="2">
    <source>
        <dbReference type="Proteomes" id="UP000807769"/>
    </source>
</evidence>
<feature type="non-terminal residue" evidence="1">
    <location>
        <position position="1"/>
    </location>
</feature>